<evidence type="ECO:0000256" key="5">
    <source>
        <dbReference type="ARBA" id="ARBA00023224"/>
    </source>
</evidence>
<dbReference type="SMART" id="SM00275">
    <property type="entry name" value="G_alpha"/>
    <property type="match status" value="1"/>
</dbReference>
<protein>
    <submittedName>
        <fullName evidence="8">Heterotrimeric G-protein alpha subunit (G-alpha, GPA2)</fullName>
    </submittedName>
</protein>
<evidence type="ECO:0000256" key="3">
    <source>
        <dbReference type="ARBA" id="ARBA00022741"/>
    </source>
</evidence>
<dbReference type="Gene3D" id="1.10.400.10">
    <property type="entry name" value="GI Alpha 1, domain 2-like"/>
    <property type="match status" value="1"/>
</dbReference>
<feature type="binding site" evidence="6">
    <location>
        <position position="328"/>
    </location>
    <ligand>
        <name>GTP</name>
        <dbReference type="ChEBI" id="CHEBI:37565"/>
    </ligand>
</feature>
<dbReference type="GO" id="GO:0005525">
    <property type="term" value="F:GTP binding"/>
    <property type="evidence" value="ECO:0007669"/>
    <property type="project" value="UniProtKB-KW"/>
</dbReference>
<dbReference type="AlphaFoldDB" id="A0A1X2ILY6"/>
<dbReference type="FunFam" id="3.40.50.300:FF:000051">
    <property type="entry name" value="Guanine nucleotide-binding protein subunit alpha"/>
    <property type="match status" value="1"/>
</dbReference>
<feature type="binding site" evidence="7">
    <location>
        <position position="49"/>
    </location>
    <ligand>
        <name>Mg(2+)</name>
        <dbReference type="ChEBI" id="CHEBI:18420"/>
    </ligand>
</feature>
<comment type="caution">
    <text evidence="8">The sequence shown here is derived from an EMBL/GenBank/DDBJ whole genome shotgun (WGS) entry which is preliminary data.</text>
</comment>
<dbReference type="InterPro" id="IPR027417">
    <property type="entry name" value="P-loop_NTPase"/>
</dbReference>
<evidence type="ECO:0000256" key="4">
    <source>
        <dbReference type="ARBA" id="ARBA00023134"/>
    </source>
</evidence>
<dbReference type="EMBL" id="MCGE01000008">
    <property type="protein sequence ID" value="ORZ18796.1"/>
    <property type="molecule type" value="Genomic_DNA"/>
</dbReference>
<feature type="binding site" evidence="7">
    <location>
        <position position="183"/>
    </location>
    <ligand>
        <name>Mg(2+)</name>
        <dbReference type="ChEBI" id="CHEBI:18420"/>
    </ligand>
</feature>
<keyword evidence="3 6" id="KW-0547">Nucleotide-binding</keyword>
<organism evidence="8 9">
    <name type="scientific">Absidia repens</name>
    <dbReference type="NCBI Taxonomy" id="90262"/>
    <lineage>
        <taxon>Eukaryota</taxon>
        <taxon>Fungi</taxon>
        <taxon>Fungi incertae sedis</taxon>
        <taxon>Mucoromycota</taxon>
        <taxon>Mucoromycotina</taxon>
        <taxon>Mucoromycetes</taxon>
        <taxon>Mucorales</taxon>
        <taxon>Cunninghamellaceae</taxon>
        <taxon>Absidia</taxon>
    </lineage>
</organism>
<proteinExistence type="inferred from homology"/>
<evidence type="ECO:0000313" key="8">
    <source>
        <dbReference type="EMBL" id="ORZ18796.1"/>
    </source>
</evidence>
<dbReference type="GO" id="GO:0031683">
    <property type="term" value="F:G-protein beta/gamma-subunit complex binding"/>
    <property type="evidence" value="ECO:0007669"/>
    <property type="project" value="InterPro"/>
</dbReference>
<evidence type="ECO:0000256" key="1">
    <source>
        <dbReference type="ARBA" id="ARBA00007976"/>
    </source>
</evidence>
<feature type="binding site" evidence="6">
    <location>
        <begin position="45"/>
        <end position="50"/>
    </location>
    <ligand>
        <name>GTP</name>
        <dbReference type="ChEBI" id="CHEBI:37565"/>
    </ligand>
</feature>
<evidence type="ECO:0000256" key="2">
    <source>
        <dbReference type="ARBA" id="ARBA00022723"/>
    </source>
</evidence>
<dbReference type="GO" id="GO:0046872">
    <property type="term" value="F:metal ion binding"/>
    <property type="evidence" value="ECO:0007669"/>
    <property type="project" value="UniProtKB-KW"/>
</dbReference>
<evidence type="ECO:0000256" key="7">
    <source>
        <dbReference type="PIRSR" id="PIRSR601019-2"/>
    </source>
</evidence>
<keyword evidence="9" id="KW-1185">Reference proteome</keyword>
<reference evidence="8 9" key="1">
    <citation type="submission" date="2016-07" db="EMBL/GenBank/DDBJ databases">
        <title>Pervasive Adenine N6-methylation of Active Genes in Fungi.</title>
        <authorList>
            <consortium name="DOE Joint Genome Institute"/>
            <person name="Mondo S.J."/>
            <person name="Dannebaum R.O."/>
            <person name="Kuo R.C."/>
            <person name="Labutti K."/>
            <person name="Haridas S."/>
            <person name="Kuo A."/>
            <person name="Salamov A."/>
            <person name="Ahrendt S.R."/>
            <person name="Lipzen A."/>
            <person name="Sullivan W."/>
            <person name="Andreopoulos W.B."/>
            <person name="Clum A."/>
            <person name="Lindquist E."/>
            <person name="Daum C."/>
            <person name="Ramamoorthy G.K."/>
            <person name="Gryganskyi A."/>
            <person name="Culley D."/>
            <person name="Magnuson J.K."/>
            <person name="James T.Y."/>
            <person name="O'Malley M.A."/>
            <person name="Stajich J.E."/>
            <person name="Spatafora J.W."/>
            <person name="Visel A."/>
            <person name="Grigoriev I.V."/>
        </authorList>
    </citation>
    <scope>NUCLEOTIDE SEQUENCE [LARGE SCALE GENOMIC DNA]</scope>
    <source>
        <strain evidence="8 9">NRRL 1336</strain>
    </source>
</reference>
<dbReference type="STRING" id="90262.A0A1X2ILY6"/>
<dbReference type="PROSITE" id="PS51882">
    <property type="entry name" value="G_ALPHA"/>
    <property type="match status" value="1"/>
</dbReference>
<dbReference type="SUPFAM" id="SSF52540">
    <property type="entry name" value="P-loop containing nucleoside triphosphate hydrolases"/>
    <property type="match status" value="1"/>
</dbReference>
<gene>
    <name evidence="8" type="ORF">BCR42DRAFT_411601</name>
</gene>
<keyword evidence="2 7" id="KW-0479">Metal-binding</keyword>
<feature type="binding site" evidence="6">
    <location>
        <begin position="271"/>
        <end position="274"/>
    </location>
    <ligand>
        <name>GTP</name>
        <dbReference type="ChEBI" id="CHEBI:37565"/>
    </ligand>
</feature>
<accession>A0A1X2ILY6</accession>
<feature type="binding site" evidence="6">
    <location>
        <begin position="202"/>
        <end position="206"/>
    </location>
    <ligand>
        <name>GTP</name>
        <dbReference type="ChEBI" id="CHEBI:37565"/>
    </ligand>
</feature>
<comment type="similarity">
    <text evidence="1">Belongs to the G-alpha family. G(q) subfamily.</text>
</comment>
<dbReference type="PANTHER" id="PTHR10218">
    <property type="entry name" value="GTP-BINDING PROTEIN ALPHA SUBUNIT"/>
    <property type="match status" value="1"/>
</dbReference>
<dbReference type="GO" id="GO:0001664">
    <property type="term" value="F:G protein-coupled receptor binding"/>
    <property type="evidence" value="ECO:0007669"/>
    <property type="project" value="InterPro"/>
</dbReference>
<dbReference type="GO" id="GO:0005834">
    <property type="term" value="C:heterotrimeric G-protein complex"/>
    <property type="evidence" value="ECO:0007669"/>
    <property type="project" value="InterPro"/>
</dbReference>
<dbReference type="GO" id="GO:0000750">
    <property type="term" value="P:pheromone-dependent signal transduction involved in conjugation with cellular fusion"/>
    <property type="evidence" value="ECO:0007669"/>
    <property type="project" value="TreeGrafter"/>
</dbReference>
<dbReference type="SUPFAM" id="SSF47895">
    <property type="entry name" value="Transducin (alpha subunit), insertion domain"/>
    <property type="match status" value="1"/>
</dbReference>
<dbReference type="InterPro" id="IPR001019">
    <property type="entry name" value="Gprotein_alpha_su"/>
</dbReference>
<evidence type="ECO:0000313" key="9">
    <source>
        <dbReference type="Proteomes" id="UP000193560"/>
    </source>
</evidence>
<dbReference type="PRINTS" id="PR01241">
    <property type="entry name" value="GPROTEINAFNG"/>
</dbReference>
<dbReference type="Pfam" id="PF00503">
    <property type="entry name" value="G-alpha"/>
    <property type="match status" value="1"/>
</dbReference>
<dbReference type="InterPro" id="IPR011025">
    <property type="entry name" value="GproteinA_insert"/>
</dbReference>
<dbReference type="CDD" id="cd00066">
    <property type="entry name" value="G-alpha"/>
    <property type="match status" value="1"/>
</dbReference>
<dbReference type="InterPro" id="IPR002975">
    <property type="entry name" value="Fungi_Gprotein_alpha"/>
</dbReference>
<keyword evidence="5" id="KW-0807">Transducer</keyword>
<evidence type="ECO:0000256" key="6">
    <source>
        <dbReference type="PIRSR" id="PIRSR601019-1"/>
    </source>
</evidence>
<dbReference type="GO" id="GO:0003924">
    <property type="term" value="F:GTPase activity"/>
    <property type="evidence" value="ECO:0007669"/>
    <property type="project" value="InterPro"/>
</dbReference>
<keyword evidence="7" id="KW-0460">Magnesium</keyword>
<dbReference type="GO" id="GO:0007186">
    <property type="term" value="P:G protein-coupled receptor signaling pathway"/>
    <property type="evidence" value="ECO:0007669"/>
    <property type="project" value="InterPro"/>
</dbReference>
<keyword evidence="4 6" id="KW-0342">GTP-binding</keyword>
<dbReference type="PANTHER" id="PTHR10218:SF242">
    <property type="entry name" value="GUANINE NUCLEOTIDE-BINDING PROTEIN ALPHA-1 SUBUNIT"/>
    <property type="match status" value="1"/>
</dbReference>
<dbReference type="OrthoDB" id="2256434at2759"/>
<dbReference type="PRINTS" id="PR00318">
    <property type="entry name" value="GPROTEINA"/>
</dbReference>
<dbReference type="Gene3D" id="3.40.50.300">
    <property type="entry name" value="P-loop containing nucleotide triphosphate hydrolases"/>
    <property type="match status" value="1"/>
</dbReference>
<dbReference type="Proteomes" id="UP000193560">
    <property type="component" value="Unassembled WGS sequence"/>
</dbReference>
<dbReference type="GO" id="GO:0005737">
    <property type="term" value="C:cytoplasm"/>
    <property type="evidence" value="ECO:0007669"/>
    <property type="project" value="TreeGrafter"/>
</dbReference>
<name>A0A1X2ILY6_9FUNG</name>
<sequence>MGSQASLLSRNNENVETSKVIDKKLRQDHKKMKKEVKILLLGNGESGKSTVLRQMRLIHAAGFRDKERQHYKIIIYENIYTSMQMLIRALNNISQPLANPDLETYFTLFDNNIELDDVQPFPLHYLIPLNELWMDAGIQQAYKKSPTVAFQDNLPYFYQQLDTLWDRDYLPSDQDIIRSRVKTTGIADIKFAIGPFMYHLVDVGGQRSERKKWLHYFDNVTAVLFVVAISGYDQSLIEDHDSNQMHEALMLFNTICNSPWFTSTSMILLLNKIDIFKRKILVSPVSNYFVDYTGADDSLEQTKAYFKNRFQKLNQNPRKRIYTHFTNATDPLLLQQVMMAVSDIILSEHINDFIL</sequence>